<comment type="caution">
    <text evidence="1">The sequence shown here is derived from an EMBL/GenBank/DDBJ whole genome shotgun (WGS) entry which is preliminary data.</text>
</comment>
<evidence type="ECO:0000313" key="2">
    <source>
        <dbReference type="Proteomes" id="UP000769780"/>
    </source>
</evidence>
<dbReference type="EMBL" id="JACWFH010000027">
    <property type="protein sequence ID" value="MBY0098780.1"/>
    <property type="molecule type" value="Genomic_DNA"/>
</dbReference>
<organism evidence="1 2">
    <name type="scientific">Mesobacillus maritimus</name>
    <dbReference type="NCBI Taxonomy" id="1643336"/>
    <lineage>
        <taxon>Bacteria</taxon>
        <taxon>Bacillati</taxon>
        <taxon>Bacillota</taxon>
        <taxon>Bacilli</taxon>
        <taxon>Bacillales</taxon>
        <taxon>Bacillaceae</taxon>
        <taxon>Mesobacillus</taxon>
    </lineage>
</organism>
<name>A0ABS7K9M4_9BACI</name>
<keyword evidence="2" id="KW-1185">Reference proteome</keyword>
<accession>A0ABS7K9M4</accession>
<dbReference type="Proteomes" id="UP000769780">
    <property type="component" value="Unassembled WGS sequence"/>
</dbReference>
<dbReference type="RefSeq" id="WP_221874998.1">
    <property type="nucleotide sequence ID" value="NZ_JACWFH010000027.1"/>
</dbReference>
<reference evidence="1 2" key="1">
    <citation type="submission" date="2020-07" db="EMBL/GenBank/DDBJ databases">
        <title>Fungal Genomes of the International Space Station.</title>
        <authorList>
            <person name="Seuylemezian A."/>
            <person name="Singh N.K."/>
            <person name="Wood J."/>
            <person name="Venkateswaran K."/>
        </authorList>
    </citation>
    <scope>NUCLEOTIDE SEQUENCE [LARGE SCALE GENOMIC DNA]</scope>
    <source>
        <strain evidence="1 2">PL-B2</strain>
    </source>
</reference>
<gene>
    <name evidence="1" type="ORF">H0185_18605</name>
</gene>
<proteinExistence type="predicted"/>
<protein>
    <submittedName>
        <fullName evidence="1">Bacteriochlorophyll 4-vinyl reductase</fullName>
    </submittedName>
</protein>
<evidence type="ECO:0000313" key="1">
    <source>
        <dbReference type="EMBL" id="MBY0098780.1"/>
    </source>
</evidence>
<sequence length="275" mass="30186">MEKTAKPKLNFNTALETSLKIPGIRVDRTTFLTKRFSERVSSSTLEKIIKDGPYSAGISKNEIDNIAKSLIQKRTITSSTQSFAAGLPGGIAMAGTIPADMLQFFGTALKLAQELAYLYGHKDLWLEEHLDTEKARDHLILYLGVMFGVSGSTSAIKFVSSGLASTIAKKLPQKALTQTIYYPIIKKVAAMIGIKVNKDIFAKSVSKLVPVIGGLVSGTITYSTMKPMGKRLSTALSESLDLSKEDIIKEYRNMKTEFPDIIDIDFEEIVEEGHN</sequence>